<dbReference type="Pfam" id="PF13458">
    <property type="entry name" value="Peripla_BP_6"/>
    <property type="match status" value="1"/>
</dbReference>
<dbReference type="STRING" id="1185766.SAMN05216224_103117"/>
<dbReference type="InterPro" id="IPR028082">
    <property type="entry name" value="Peripla_BP_I"/>
</dbReference>
<evidence type="ECO:0000313" key="6">
    <source>
        <dbReference type="Proteomes" id="UP000027725"/>
    </source>
</evidence>
<keyword evidence="2" id="KW-0732">Signal</keyword>
<evidence type="ECO:0000259" key="4">
    <source>
        <dbReference type="Pfam" id="PF13458"/>
    </source>
</evidence>
<dbReference type="eggNOG" id="COG0683">
    <property type="taxonomic scope" value="Bacteria"/>
</dbReference>
<dbReference type="RefSeq" id="WP_051693298.1">
    <property type="nucleotide sequence ID" value="NZ_FOVB01000003.1"/>
</dbReference>
<dbReference type="EMBL" id="JHEH01000003">
    <property type="protein sequence ID" value="KEP71147.1"/>
    <property type="molecule type" value="Genomic_DNA"/>
</dbReference>
<comment type="similarity">
    <text evidence="1">Belongs to the leucine-binding protein family.</text>
</comment>
<evidence type="ECO:0000313" key="5">
    <source>
        <dbReference type="EMBL" id="KEP71147.1"/>
    </source>
</evidence>
<reference evidence="5 6" key="1">
    <citation type="submission" date="2014-03" db="EMBL/GenBank/DDBJ databases">
        <title>The draft genome sequence of Thioclava dalianensis DLFJ1-1.</title>
        <authorList>
            <person name="Lai Q."/>
            <person name="Shao Z."/>
        </authorList>
    </citation>
    <scope>NUCLEOTIDE SEQUENCE [LARGE SCALE GENOMIC DNA]</scope>
    <source>
        <strain evidence="5 6">DLFJ1-1</strain>
    </source>
</reference>
<keyword evidence="3" id="KW-0029">Amino-acid transport</keyword>
<sequence>MNSTKPASAGGTRIARRTVLMGLGAGAASFYFPAAHASGSSTIKIGWIAPMSGPGALFGIATDFVHKQLDKLFSGGLEIGGKTYSVQIELRDSRSDVNTATQAAIGLMTSNKVDLIVASDAVAAIGAGRMAIVNKTPILSTILPADAVVGMLGGPKNYSNNGTPWNFHFCFASTDISETYLGMWSPYKAQLDDKVAVSFVDQAAARGFADPQHGLPAYLTKGGYQTVDGGMFKLGTSDFSNQVNLFKTSGCQILSGFMFADNFAAFWRTAAQTGYKPEIATVAGAFLFPGGIDALGDRGDGLSTEVWWSPKLPYHSTLTGQSAQALATQWESAEQRQWTPVLGYTHAVWEVAVQALKSSGAPGDSEALRKALQNVDMETIIGKVDFAHSDIPGIAQTTLSGGQWRRRKGGKYKYELEIVYKGPKSPEGLEIEGDLTLLSKL</sequence>
<keyword evidence="6" id="KW-1185">Reference proteome</keyword>
<dbReference type="PANTHER" id="PTHR30483">
    <property type="entry name" value="LEUCINE-SPECIFIC-BINDING PROTEIN"/>
    <property type="match status" value="1"/>
</dbReference>
<dbReference type="CDD" id="cd06337">
    <property type="entry name" value="PBP1_ABC_ligand_binding-like"/>
    <property type="match status" value="1"/>
</dbReference>
<evidence type="ECO:0000256" key="2">
    <source>
        <dbReference type="ARBA" id="ARBA00022729"/>
    </source>
</evidence>
<protein>
    <submittedName>
        <fullName evidence="5">Branched-chain amino acid ABC transporter substrate-binding protein</fullName>
    </submittedName>
</protein>
<name>A0A074U8Z0_9RHOB</name>
<dbReference type="PANTHER" id="PTHR30483:SF6">
    <property type="entry name" value="PERIPLASMIC BINDING PROTEIN OF ABC TRANSPORTER FOR NATURAL AMINO ACIDS"/>
    <property type="match status" value="1"/>
</dbReference>
<gene>
    <name evidence="5" type="ORF">DL1_10885</name>
</gene>
<evidence type="ECO:0000256" key="3">
    <source>
        <dbReference type="ARBA" id="ARBA00022970"/>
    </source>
</evidence>
<dbReference type="Proteomes" id="UP000027725">
    <property type="component" value="Unassembled WGS sequence"/>
</dbReference>
<keyword evidence="3" id="KW-0813">Transport</keyword>
<proteinExistence type="inferred from homology"/>
<dbReference type="InterPro" id="IPR051010">
    <property type="entry name" value="BCAA_transport"/>
</dbReference>
<dbReference type="AlphaFoldDB" id="A0A074U8Z0"/>
<dbReference type="InterPro" id="IPR006311">
    <property type="entry name" value="TAT_signal"/>
</dbReference>
<organism evidence="5 6">
    <name type="scientific">Thioclava dalianensis</name>
    <dbReference type="NCBI Taxonomy" id="1185766"/>
    <lineage>
        <taxon>Bacteria</taxon>
        <taxon>Pseudomonadati</taxon>
        <taxon>Pseudomonadota</taxon>
        <taxon>Alphaproteobacteria</taxon>
        <taxon>Rhodobacterales</taxon>
        <taxon>Paracoccaceae</taxon>
        <taxon>Thioclava</taxon>
    </lineage>
</organism>
<dbReference type="OrthoDB" id="6753945at2"/>
<feature type="domain" description="Leucine-binding protein" evidence="4">
    <location>
        <begin position="42"/>
        <end position="391"/>
    </location>
</feature>
<dbReference type="GO" id="GO:0006865">
    <property type="term" value="P:amino acid transport"/>
    <property type="evidence" value="ECO:0007669"/>
    <property type="project" value="UniProtKB-KW"/>
</dbReference>
<dbReference type="SUPFAM" id="SSF53822">
    <property type="entry name" value="Periplasmic binding protein-like I"/>
    <property type="match status" value="1"/>
</dbReference>
<comment type="caution">
    <text evidence="5">The sequence shown here is derived from an EMBL/GenBank/DDBJ whole genome shotgun (WGS) entry which is preliminary data.</text>
</comment>
<accession>A0A074U8Z0</accession>
<dbReference type="Gene3D" id="3.40.50.2300">
    <property type="match status" value="2"/>
</dbReference>
<dbReference type="PROSITE" id="PS51318">
    <property type="entry name" value="TAT"/>
    <property type="match status" value="1"/>
</dbReference>
<evidence type="ECO:0000256" key="1">
    <source>
        <dbReference type="ARBA" id="ARBA00010062"/>
    </source>
</evidence>
<dbReference type="InterPro" id="IPR028081">
    <property type="entry name" value="Leu-bd"/>
</dbReference>